<dbReference type="STRING" id="1108050.A0A0B7FIF4"/>
<name>A0A0B7FIF4_THACB</name>
<dbReference type="EMBL" id="LN679101">
    <property type="protein sequence ID" value="CEL55942.1"/>
    <property type="molecule type" value="Genomic_DNA"/>
</dbReference>
<evidence type="ECO:0008006" key="3">
    <source>
        <dbReference type="Google" id="ProtNLM"/>
    </source>
</evidence>
<dbReference type="InterPro" id="IPR036396">
    <property type="entry name" value="Cyt_P450_sf"/>
</dbReference>
<dbReference type="GO" id="GO:0016705">
    <property type="term" value="F:oxidoreductase activity, acting on paired donors, with incorporation or reduction of molecular oxygen"/>
    <property type="evidence" value="ECO:0007669"/>
    <property type="project" value="InterPro"/>
</dbReference>
<dbReference type="OrthoDB" id="1470350at2759"/>
<protein>
    <recommendedName>
        <fullName evidence="3">Cytochrome P450 domain-containing protein</fullName>
    </recommendedName>
</protein>
<dbReference type="AlphaFoldDB" id="A0A0B7FIF4"/>
<proteinExistence type="predicted"/>
<gene>
    <name evidence="1" type="ORF">RSOLAG1IB_01955</name>
</gene>
<dbReference type="Gene3D" id="1.10.630.10">
    <property type="entry name" value="Cytochrome P450"/>
    <property type="match status" value="1"/>
</dbReference>
<reference evidence="1 2" key="1">
    <citation type="submission" date="2014-11" db="EMBL/GenBank/DDBJ databases">
        <authorList>
            <person name="Wibberg Daniel"/>
        </authorList>
    </citation>
    <scope>NUCLEOTIDE SEQUENCE [LARGE SCALE GENOMIC DNA]</scope>
    <source>
        <strain evidence="1">Rhizoctonia solani AG1-IB 7/3/14</strain>
    </source>
</reference>
<evidence type="ECO:0000313" key="2">
    <source>
        <dbReference type="Proteomes" id="UP000059188"/>
    </source>
</evidence>
<dbReference type="GO" id="GO:0004497">
    <property type="term" value="F:monooxygenase activity"/>
    <property type="evidence" value="ECO:0007669"/>
    <property type="project" value="InterPro"/>
</dbReference>
<sequence>MSNSTLASFSSLQTLVNTILQSGGADSSFNCLTVAKAHSYELGIGLLTAIVGRYMYKIVKGANTFAELDGPQPASLMWGDEALLFDFENSLATHDELLDRYGPVCRIKGALGEDRLWIADPRAMNDIILKGFDYFHEPEGFVA</sequence>
<keyword evidence="2" id="KW-1185">Reference proteome</keyword>
<organism evidence="1 2">
    <name type="scientific">Thanatephorus cucumeris (strain AG1-IB / isolate 7/3/14)</name>
    <name type="common">Lettuce bottom rot fungus</name>
    <name type="synonym">Rhizoctonia solani</name>
    <dbReference type="NCBI Taxonomy" id="1108050"/>
    <lineage>
        <taxon>Eukaryota</taxon>
        <taxon>Fungi</taxon>
        <taxon>Dikarya</taxon>
        <taxon>Basidiomycota</taxon>
        <taxon>Agaricomycotina</taxon>
        <taxon>Agaricomycetes</taxon>
        <taxon>Cantharellales</taxon>
        <taxon>Ceratobasidiaceae</taxon>
        <taxon>Rhizoctonia</taxon>
        <taxon>Rhizoctonia solani AG-1</taxon>
    </lineage>
</organism>
<evidence type="ECO:0000313" key="1">
    <source>
        <dbReference type="EMBL" id="CEL55942.1"/>
    </source>
</evidence>
<accession>A0A0B7FIF4</accession>
<dbReference type="GO" id="GO:0020037">
    <property type="term" value="F:heme binding"/>
    <property type="evidence" value="ECO:0007669"/>
    <property type="project" value="InterPro"/>
</dbReference>
<dbReference type="Proteomes" id="UP000059188">
    <property type="component" value="Unassembled WGS sequence"/>
</dbReference>
<dbReference type="GO" id="GO:0005506">
    <property type="term" value="F:iron ion binding"/>
    <property type="evidence" value="ECO:0007669"/>
    <property type="project" value="InterPro"/>
</dbReference>